<keyword evidence="22" id="KW-1185">Reference proteome</keyword>
<dbReference type="AlphaFoldDB" id="A0A9P0AXY5"/>
<evidence type="ECO:0000313" key="22">
    <source>
        <dbReference type="Proteomes" id="UP001154078"/>
    </source>
</evidence>
<evidence type="ECO:0000256" key="15">
    <source>
        <dbReference type="ARBA" id="ARBA00040439"/>
    </source>
</evidence>
<dbReference type="GO" id="GO:0005743">
    <property type="term" value="C:mitochondrial inner membrane"/>
    <property type="evidence" value="ECO:0007669"/>
    <property type="project" value="UniProtKB-SubCell"/>
</dbReference>
<dbReference type="Gene3D" id="3.40.50.300">
    <property type="entry name" value="P-loop containing nucleotide triphosphate hydrolases"/>
    <property type="match status" value="1"/>
</dbReference>
<evidence type="ECO:0000256" key="7">
    <source>
        <dbReference type="ARBA" id="ARBA00022792"/>
    </source>
</evidence>
<keyword evidence="5 18" id="KW-0812">Transmembrane</keyword>
<keyword evidence="11 18" id="KW-1133">Transmembrane helix</keyword>
<dbReference type="InterPro" id="IPR017871">
    <property type="entry name" value="ABC_transporter-like_CS"/>
</dbReference>
<dbReference type="CDD" id="cd18574">
    <property type="entry name" value="ABC_6TM_ABCB8_like"/>
    <property type="match status" value="1"/>
</dbReference>
<dbReference type="CDD" id="cd03249">
    <property type="entry name" value="ABC_MTABC3_MDL1_MDL2"/>
    <property type="match status" value="1"/>
</dbReference>
<evidence type="ECO:0000256" key="4">
    <source>
        <dbReference type="ARBA" id="ARBA00022538"/>
    </source>
</evidence>
<keyword evidence="3" id="KW-0813">Transport</keyword>
<feature type="transmembrane region" description="Helical" evidence="18">
    <location>
        <begin position="116"/>
        <end position="136"/>
    </location>
</feature>
<keyword evidence="12" id="KW-0406">Ion transport</keyword>
<feature type="domain" description="ABC transporter" evidence="19">
    <location>
        <begin position="444"/>
        <end position="681"/>
    </location>
</feature>
<dbReference type="SUPFAM" id="SSF52540">
    <property type="entry name" value="P-loop containing nucleoside triphosphate hydrolases"/>
    <property type="match status" value="1"/>
</dbReference>
<protein>
    <recommendedName>
        <fullName evidence="15">Mitochondrial potassium channel ATP-binding subunit</fullName>
    </recommendedName>
    <alternativeName>
        <fullName evidence="17">ATP-binding cassette sub-family B member 8, mitochondrial</fullName>
    </alternativeName>
    <alternativeName>
        <fullName evidence="16">Mitochondrial sulfonylurea-receptor</fullName>
    </alternativeName>
</protein>
<evidence type="ECO:0000256" key="13">
    <source>
        <dbReference type="ARBA" id="ARBA00023128"/>
    </source>
</evidence>
<evidence type="ECO:0000256" key="8">
    <source>
        <dbReference type="ARBA" id="ARBA00022840"/>
    </source>
</evidence>
<evidence type="ECO:0000256" key="9">
    <source>
        <dbReference type="ARBA" id="ARBA00022946"/>
    </source>
</evidence>
<feature type="transmembrane region" description="Helical" evidence="18">
    <location>
        <begin position="167"/>
        <end position="187"/>
    </location>
</feature>
<dbReference type="InterPro" id="IPR027417">
    <property type="entry name" value="P-loop_NTPase"/>
</dbReference>
<evidence type="ECO:0000256" key="3">
    <source>
        <dbReference type="ARBA" id="ARBA00022448"/>
    </source>
</evidence>
<proteinExistence type="inferred from homology"/>
<evidence type="ECO:0000256" key="12">
    <source>
        <dbReference type="ARBA" id="ARBA00023065"/>
    </source>
</evidence>
<dbReference type="GO" id="GO:0016887">
    <property type="term" value="F:ATP hydrolysis activity"/>
    <property type="evidence" value="ECO:0007669"/>
    <property type="project" value="InterPro"/>
</dbReference>
<keyword evidence="13" id="KW-0496">Mitochondrion</keyword>
<gene>
    <name evidence="21" type="ORF">MELIAE_LOCUS3600</name>
</gene>
<accession>A0A9P0AXY5</accession>
<dbReference type="InterPro" id="IPR003439">
    <property type="entry name" value="ABC_transporter-like_ATP-bd"/>
</dbReference>
<dbReference type="Gene3D" id="1.20.1560.10">
    <property type="entry name" value="ABC transporter type 1, transmembrane domain"/>
    <property type="match status" value="1"/>
</dbReference>
<dbReference type="Proteomes" id="UP001154078">
    <property type="component" value="Chromosome 2"/>
</dbReference>
<dbReference type="InterPro" id="IPR003593">
    <property type="entry name" value="AAA+_ATPase"/>
</dbReference>
<evidence type="ECO:0000259" key="19">
    <source>
        <dbReference type="PROSITE" id="PS50893"/>
    </source>
</evidence>
<name>A0A9P0AXY5_BRAAE</name>
<dbReference type="GO" id="GO:0090374">
    <property type="term" value="P:oligopeptide export from mitochondrion"/>
    <property type="evidence" value="ECO:0007669"/>
    <property type="project" value="TreeGrafter"/>
</dbReference>
<dbReference type="FunFam" id="3.40.50.300:FF:000403">
    <property type="entry name" value="ATP-binding cassette sub-family B member 8, mitochondrial"/>
    <property type="match status" value="1"/>
</dbReference>
<dbReference type="GO" id="GO:0006813">
    <property type="term" value="P:potassium ion transport"/>
    <property type="evidence" value="ECO:0007669"/>
    <property type="project" value="UniProtKB-KW"/>
</dbReference>
<evidence type="ECO:0000256" key="18">
    <source>
        <dbReference type="SAM" id="Phobius"/>
    </source>
</evidence>
<sequence length="689" mass="76366">MWKLVQNYSCFNNILRHSLCKNPYNQRLFNLNSYKYNLFRNAKPQNTNKTKVNLTFPKLTTIALTLSGGSIIQIVLNKSNVYCDAKKTRLATYRHGSDKNLKFDWKRFWAYLQPHMWYFVAAIIGALAVAILNIQIPQIMGGVINVIARFSETKDSQMFISEMKLPAIKIVSMYVAQSICTFFYIYMMSNLGEKIAYNMKTDLFSSILKQDIAFFDRQRTGEIINRLTADIQDFKSSFKQTISGGLRAATQIIGCSVSLIMISPHMTFITLLCIPSVIAVGTIFGALLRSTSRKAQAQVEKTTAVADEAVGNIRTVRAFAMEDQEIELFNNEAELAMDLNQDLGFGIGVFQAGTNMFLNSMVLSTLYMGGYLLSTNKLSAGEVMSYLMASQTIQRSLAQISLLFGSVVRGLASGSRVFEYINLKPSMSLKGGKIIPDGALKGDIQFKNVTFAYPTRPQQVILENFNLTVPSGKTVAIVGASGNGKSTVVALIERFYDIQAGSITIDGEDIKTLDPSWLRNRALGLISQEPILFGTSIIENIRYGRPNATDEEVMQAAELANAHEFISNFPKGYDTLVGERGATLSGGQKQRIAIARALLKDPSILLLDEATSALDTESEKIVQKALEKARKGRTVIVIAHRLSTIQNADLIVVLNRGKIVEMGTHDQLKGLKGFYWSLTYQQQQAPQGG</sequence>
<evidence type="ECO:0000256" key="5">
    <source>
        <dbReference type="ARBA" id="ARBA00022692"/>
    </source>
</evidence>
<keyword evidence="7" id="KW-0999">Mitochondrion inner membrane</keyword>
<keyword evidence="10" id="KW-0630">Potassium</keyword>
<evidence type="ECO:0000256" key="10">
    <source>
        <dbReference type="ARBA" id="ARBA00022958"/>
    </source>
</evidence>
<keyword evidence="9" id="KW-0809">Transit peptide</keyword>
<dbReference type="SMART" id="SM00382">
    <property type="entry name" value="AAA"/>
    <property type="match status" value="1"/>
</dbReference>
<dbReference type="InterPro" id="IPR036640">
    <property type="entry name" value="ABC1_TM_sf"/>
</dbReference>
<evidence type="ECO:0000256" key="6">
    <source>
        <dbReference type="ARBA" id="ARBA00022741"/>
    </source>
</evidence>
<evidence type="ECO:0000256" key="14">
    <source>
        <dbReference type="ARBA" id="ARBA00023136"/>
    </source>
</evidence>
<reference evidence="21" key="1">
    <citation type="submission" date="2021-12" db="EMBL/GenBank/DDBJ databases">
        <authorList>
            <person name="King R."/>
        </authorList>
    </citation>
    <scope>NUCLEOTIDE SEQUENCE</scope>
</reference>
<dbReference type="PANTHER" id="PTHR43394:SF17">
    <property type="entry name" value="MITOCHONDRIAL POTASSIUM CHANNEL ATP-BINDING SUBUNIT"/>
    <property type="match status" value="1"/>
</dbReference>
<organism evidence="21 22">
    <name type="scientific">Brassicogethes aeneus</name>
    <name type="common">Rape pollen beetle</name>
    <name type="synonym">Meligethes aeneus</name>
    <dbReference type="NCBI Taxonomy" id="1431903"/>
    <lineage>
        <taxon>Eukaryota</taxon>
        <taxon>Metazoa</taxon>
        <taxon>Ecdysozoa</taxon>
        <taxon>Arthropoda</taxon>
        <taxon>Hexapoda</taxon>
        <taxon>Insecta</taxon>
        <taxon>Pterygota</taxon>
        <taxon>Neoptera</taxon>
        <taxon>Endopterygota</taxon>
        <taxon>Coleoptera</taxon>
        <taxon>Polyphaga</taxon>
        <taxon>Cucujiformia</taxon>
        <taxon>Nitidulidae</taxon>
        <taxon>Meligethinae</taxon>
        <taxon>Brassicogethes</taxon>
    </lineage>
</organism>
<dbReference type="EMBL" id="OV121133">
    <property type="protein sequence ID" value="CAH0550882.1"/>
    <property type="molecule type" value="Genomic_DNA"/>
</dbReference>
<evidence type="ECO:0000256" key="11">
    <source>
        <dbReference type="ARBA" id="ARBA00022989"/>
    </source>
</evidence>
<dbReference type="PANTHER" id="PTHR43394">
    <property type="entry name" value="ATP-DEPENDENT PERMEASE MDL1, MITOCHONDRIAL"/>
    <property type="match status" value="1"/>
</dbReference>
<comment type="similarity">
    <text evidence="2">Belongs to the ABC transporter superfamily. ABCB family. Multidrug resistance exporter (TC 3.A.1.201) subfamily.</text>
</comment>
<dbReference type="PROSITE" id="PS50893">
    <property type="entry name" value="ABC_TRANSPORTER_2"/>
    <property type="match status" value="1"/>
</dbReference>
<dbReference type="SUPFAM" id="SSF90123">
    <property type="entry name" value="ABC transporter transmembrane region"/>
    <property type="match status" value="1"/>
</dbReference>
<dbReference type="Pfam" id="PF00664">
    <property type="entry name" value="ABC_membrane"/>
    <property type="match status" value="1"/>
</dbReference>
<evidence type="ECO:0000259" key="20">
    <source>
        <dbReference type="PROSITE" id="PS50929"/>
    </source>
</evidence>
<keyword evidence="14 18" id="KW-0472">Membrane</keyword>
<comment type="subcellular location">
    <subcellularLocation>
        <location evidence="1">Mitochondrion inner membrane</location>
        <topology evidence="1">Multi-pass membrane protein</topology>
    </subcellularLocation>
</comment>
<dbReference type="FunFam" id="1.20.1560.10:FF:000016">
    <property type="entry name" value="ATP-binding cassette sub-family B member 8, mitochondrial"/>
    <property type="match status" value="1"/>
</dbReference>
<dbReference type="InterPro" id="IPR039421">
    <property type="entry name" value="Type_1_exporter"/>
</dbReference>
<feature type="domain" description="ABC transmembrane type-1" evidence="20">
    <location>
        <begin position="120"/>
        <end position="409"/>
    </location>
</feature>
<keyword evidence="8" id="KW-0067">ATP-binding</keyword>
<keyword evidence="4" id="KW-0633">Potassium transport</keyword>
<feature type="transmembrane region" description="Helical" evidence="18">
    <location>
        <begin position="268"/>
        <end position="288"/>
    </location>
</feature>
<evidence type="ECO:0000256" key="2">
    <source>
        <dbReference type="ARBA" id="ARBA00007577"/>
    </source>
</evidence>
<evidence type="ECO:0000256" key="1">
    <source>
        <dbReference type="ARBA" id="ARBA00004448"/>
    </source>
</evidence>
<dbReference type="InterPro" id="IPR011527">
    <property type="entry name" value="ABC1_TM_dom"/>
</dbReference>
<dbReference type="OrthoDB" id="6500128at2759"/>
<dbReference type="GO" id="GO:0005524">
    <property type="term" value="F:ATP binding"/>
    <property type="evidence" value="ECO:0007669"/>
    <property type="project" value="UniProtKB-KW"/>
</dbReference>
<dbReference type="Pfam" id="PF00005">
    <property type="entry name" value="ABC_tran"/>
    <property type="match status" value="1"/>
</dbReference>
<keyword evidence="6" id="KW-0547">Nucleotide-binding</keyword>
<dbReference type="PROSITE" id="PS00211">
    <property type="entry name" value="ABC_TRANSPORTER_1"/>
    <property type="match status" value="1"/>
</dbReference>
<evidence type="ECO:0000313" key="21">
    <source>
        <dbReference type="EMBL" id="CAH0550882.1"/>
    </source>
</evidence>
<evidence type="ECO:0000256" key="16">
    <source>
        <dbReference type="ARBA" id="ARBA00041416"/>
    </source>
</evidence>
<feature type="transmembrane region" description="Helical" evidence="18">
    <location>
        <begin position="244"/>
        <end position="262"/>
    </location>
</feature>
<dbReference type="GO" id="GO:0015421">
    <property type="term" value="F:ABC-type oligopeptide transporter activity"/>
    <property type="evidence" value="ECO:0007669"/>
    <property type="project" value="TreeGrafter"/>
</dbReference>
<evidence type="ECO:0000256" key="17">
    <source>
        <dbReference type="ARBA" id="ARBA00042968"/>
    </source>
</evidence>
<dbReference type="PROSITE" id="PS50929">
    <property type="entry name" value="ABC_TM1F"/>
    <property type="match status" value="1"/>
</dbReference>